<evidence type="ECO:0000256" key="8">
    <source>
        <dbReference type="SAM" id="Phobius"/>
    </source>
</evidence>
<feature type="transmembrane region" description="Helical" evidence="8">
    <location>
        <begin position="110"/>
        <end position="128"/>
    </location>
</feature>
<keyword evidence="8" id="KW-1133">Transmembrane helix</keyword>
<feature type="domain" description="Response regulatory" evidence="10">
    <location>
        <begin position="479"/>
        <end position="594"/>
    </location>
</feature>
<dbReference type="EMBL" id="NOIG01000013">
    <property type="protein sequence ID" value="OYD48203.1"/>
    <property type="molecule type" value="Genomic_DNA"/>
</dbReference>
<keyword evidence="4" id="KW-0808">Transferase</keyword>
<dbReference type="InterPro" id="IPR004358">
    <property type="entry name" value="Sig_transdc_His_kin-like_C"/>
</dbReference>
<name>A0A235EHE6_9BURK</name>
<feature type="transmembrane region" description="Helical" evidence="8">
    <location>
        <begin position="40"/>
        <end position="60"/>
    </location>
</feature>
<organism evidence="11 12">
    <name type="scientific">Acidovorax kalamii</name>
    <dbReference type="NCBI Taxonomy" id="2004485"/>
    <lineage>
        <taxon>Bacteria</taxon>
        <taxon>Pseudomonadati</taxon>
        <taxon>Pseudomonadota</taxon>
        <taxon>Betaproteobacteria</taxon>
        <taxon>Burkholderiales</taxon>
        <taxon>Comamonadaceae</taxon>
        <taxon>Acidovorax</taxon>
    </lineage>
</organism>
<dbReference type="PANTHER" id="PTHR43047:SF9">
    <property type="entry name" value="HISTIDINE KINASE"/>
    <property type="match status" value="1"/>
</dbReference>
<dbReference type="Gene3D" id="3.40.50.2300">
    <property type="match status" value="1"/>
</dbReference>
<feature type="domain" description="Histidine kinase" evidence="9">
    <location>
        <begin position="245"/>
        <end position="460"/>
    </location>
</feature>
<dbReference type="Proteomes" id="UP000215441">
    <property type="component" value="Unassembled WGS sequence"/>
</dbReference>
<dbReference type="InterPro" id="IPR003661">
    <property type="entry name" value="HisK_dim/P_dom"/>
</dbReference>
<dbReference type="Pfam" id="PF00512">
    <property type="entry name" value="HisKA"/>
    <property type="match status" value="1"/>
</dbReference>
<reference evidence="11 12" key="1">
    <citation type="submission" date="2017-07" db="EMBL/GenBank/DDBJ databases">
        <title>Acidovorax KNDSW TSA 6 genome sequence and assembly.</title>
        <authorList>
            <person name="Mayilraj S."/>
        </authorList>
    </citation>
    <scope>NUCLEOTIDE SEQUENCE [LARGE SCALE GENOMIC DNA]</scope>
    <source>
        <strain evidence="11 12">KNDSW-TSA6</strain>
    </source>
</reference>
<dbReference type="InterPro" id="IPR011006">
    <property type="entry name" value="CheY-like_superfamily"/>
</dbReference>
<comment type="caution">
    <text evidence="11">The sequence shown here is derived from an EMBL/GenBank/DDBJ whole genome shotgun (WGS) entry which is preliminary data.</text>
</comment>
<dbReference type="PRINTS" id="PR00344">
    <property type="entry name" value="BCTRLSENSOR"/>
</dbReference>
<dbReference type="OrthoDB" id="6114847at2"/>
<evidence type="ECO:0000256" key="1">
    <source>
        <dbReference type="ARBA" id="ARBA00000085"/>
    </source>
</evidence>
<keyword evidence="12" id="KW-1185">Reference proteome</keyword>
<dbReference type="EC" id="2.7.13.3" evidence="2"/>
<evidence type="ECO:0000256" key="5">
    <source>
        <dbReference type="ARBA" id="ARBA00022777"/>
    </source>
</evidence>
<keyword evidence="8" id="KW-0812">Transmembrane</keyword>
<dbReference type="SUPFAM" id="SSF47384">
    <property type="entry name" value="Homodimeric domain of signal transducing histidine kinase"/>
    <property type="match status" value="1"/>
</dbReference>
<dbReference type="Pfam" id="PF00072">
    <property type="entry name" value="Response_reg"/>
    <property type="match status" value="1"/>
</dbReference>
<dbReference type="PROSITE" id="PS50110">
    <property type="entry name" value="RESPONSE_REGULATORY"/>
    <property type="match status" value="1"/>
</dbReference>
<dbReference type="SUPFAM" id="SSF52172">
    <property type="entry name" value="CheY-like"/>
    <property type="match status" value="1"/>
</dbReference>
<evidence type="ECO:0000256" key="7">
    <source>
        <dbReference type="SAM" id="MobiDB-lite"/>
    </source>
</evidence>
<feature type="region of interest" description="Disordered" evidence="7">
    <location>
        <begin position="1"/>
        <end position="20"/>
    </location>
</feature>
<keyword evidence="3 6" id="KW-0597">Phosphoprotein</keyword>
<dbReference type="SMART" id="SM00448">
    <property type="entry name" value="REC"/>
    <property type="match status" value="1"/>
</dbReference>
<proteinExistence type="predicted"/>
<keyword evidence="5 11" id="KW-0418">Kinase</keyword>
<dbReference type="SMART" id="SM00388">
    <property type="entry name" value="HisKA"/>
    <property type="match status" value="1"/>
</dbReference>
<feature type="transmembrane region" description="Helical" evidence="8">
    <location>
        <begin position="66"/>
        <end position="84"/>
    </location>
</feature>
<evidence type="ECO:0000313" key="12">
    <source>
        <dbReference type="Proteomes" id="UP000215441"/>
    </source>
</evidence>
<dbReference type="Gene3D" id="3.30.565.10">
    <property type="entry name" value="Histidine kinase-like ATPase, C-terminal domain"/>
    <property type="match status" value="1"/>
</dbReference>
<evidence type="ECO:0000259" key="10">
    <source>
        <dbReference type="PROSITE" id="PS50110"/>
    </source>
</evidence>
<dbReference type="SUPFAM" id="SSF55874">
    <property type="entry name" value="ATPase domain of HSP90 chaperone/DNA topoisomerase II/histidine kinase"/>
    <property type="match status" value="1"/>
</dbReference>
<dbReference type="PROSITE" id="PS50109">
    <property type="entry name" value="HIS_KIN"/>
    <property type="match status" value="1"/>
</dbReference>
<sequence length="609" mass="67360">MDPVNASAAPAPTQEPPQASLQTVSMAGQARLLEMTYQRLHTSIMVLPLVALALTLFYQLQHDARWMWGWFGFYVVFAAASHHLRRVFRQDQGRLDAADLMRRWRPRLELCALVHGAGTTAPVVIVAGHASYDFALLLLVTNAAIVAGNATHQTPVLSVFMRFFMTGWNASLLVQPWLFPQHWYFILPLSLLHTFTMYRHSHTAHRFFVHQVWLEERGQQLSAQYREARDAAEAALAEKNRFLSTAAHDLRQPVHAMGLLTEAIALRNRDAALAAPLSDLRLNLQSVQLMFNSLLDLSKIESGQVAVRPEPLLLHPFFNELEIQFLAEARSRGLRLRLHMPPAGAAVQADAALLRQSLSNLVHNALRYTPQGGVLIGARRRQGHWRIEVWDTGLGVALEDQARIYQPFYRPQHAWHINREGHGLGLAVVARCVDLMGAQHGLQSRLGAGSCFWLQLPAAAPGPDPASPRSPSARPLQGRCLILDDDPHVLGAWSALLGSWGVQACLASDARQAFAHVDAGQTIDVVLCDQRLRSGESGFDVLLALLARCPQARGAMVSGEFDAPALRRAEEEGYLVLKKPVDVADLHTLLSCWLEAPVDATVAMEGPRP</sequence>
<dbReference type="RefSeq" id="WP_094291688.1">
    <property type="nucleotide sequence ID" value="NZ_NOIG01000013.1"/>
</dbReference>
<evidence type="ECO:0000256" key="3">
    <source>
        <dbReference type="ARBA" id="ARBA00022553"/>
    </source>
</evidence>
<dbReference type="InterPro" id="IPR003594">
    <property type="entry name" value="HATPase_dom"/>
</dbReference>
<dbReference type="GO" id="GO:0000155">
    <property type="term" value="F:phosphorelay sensor kinase activity"/>
    <property type="evidence" value="ECO:0007669"/>
    <property type="project" value="InterPro"/>
</dbReference>
<dbReference type="Gene3D" id="1.10.287.130">
    <property type="match status" value="1"/>
</dbReference>
<dbReference type="GO" id="GO:0005886">
    <property type="term" value="C:plasma membrane"/>
    <property type="evidence" value="ECO:0007669"/>
    <property type="project" value="TreeGrafter"/>
</dbReference>
<comment type="catalytic activity">
    <reaction evidence="1">
        <text>ATP + protein L-histidine = ADP + protein N-phospho-L-histidine.</text>
        <dbReference type="EC" id="2.7.13.3"/>
    </reaction>
</comment>
<dbReference type="PANTHER" id="PTHR43047">
    <property type="entry name" value="TWO-COMPONENT HISTIDINE PROTEIN KINASE"/>
    <property type="match status" value="1"/>
</dbReference>
<dbReference type="InterPro" id="IPR036097">
    <property type="entry name" value="HisK_dim/P_sf"/>
</dbReference>
<dbReference type="SMART" id="SM00387">
    <property type="entry name" value="HATPase_c"/>
    <property type="match status" value="1"/>
</dbReference>
<dbReference type="GO" id="GO:0009927">
    <property type="term" value="F:histidine phosphotransfer kinase activity"/>
    <property type="evidence" value="ECO:0007669"/>
    <property type="project" value="TreeGrafter"/>
</dbReference>
<evidence type="ECO:0000259" key="9">
    <source>
        <dbReference type="PROSITE" id="PS50109"/>
    </source>
</evidence>
<accession>A0A235EHE6</accession>
<dbReference type="InterPro" id="IPR005467">
    <property type="entry name" value="His_kinase_dom"/>
</dbReference>
<keyword evidence="8" id="KW-0472">Membrane</keyword>
<evidence type="ECO:0000256" key="6">
    <source>
        <dbReference type="PROSITE-ProRule" id="PRU00169"/>
    </source>
</evidence>
<dbReference type="AlphaFoldDB" id="A0A235EHE6"/>
<dbReference type="InterPro" id="IPR001789">
    <property type="entry name" value="Sig_transdc_resp-reg_receiver"/>
</dbReference>
<gene>
    <name evidence="11" type="ORF">CBY09_21975</name>
</gene>
<dbReference type="InterPro" id="IPR036890">
    <property type="entry name" value="HATPase_C_sf"/>
</dbReference>
<dbReference type="Pfam" id="PF02518">
    <property type="entry name" value="HATPase_c"/>
    <property type="match status" value="1"/>
</dbReference>
<feature type="modified residue" description="4-aspartylphosphate" evidence="6">
    <location>
        <position position="529"/>
    </location>
</feature>
<evidence type="ECO:0000256" key="2">
    <source>
        <dbReference type="ARBA" id="ARBA00012438"/>
    </source>
</evidence>
<dbReference type="CDD" id="cd00082">
    <property type="entry name" value="HisKA"/>
    <property type="match status" value="1"/>
</dbReference>
<dbReference type="CDD" id="cd00156">
    <property type="entry name" value="REC"/>
    <property type="match status" value="1"/>
</dbReference>
<evidence type="ECO:0000256" key="4">
    <source>
        <dbReference type="ARBA" id="ARBA00022679"/>
    </source>
</evidence>
<evidence type="ECO:0000313" key="11">
    <source>
        <dbReference type="EMBL" id="OYD48203.1"/>
    </source>
</evidence>
<protein>
    <recommendedName>
        <fullName evidence="2">histidine kinase</fullName>
        <ecNumber evidence="2">2.7.13.3</ecNumber>
    </recommendedName>
</protein>